<evidence type="ECO:0000313" key="4">
    <source>
        <dbReference type="Proteomes" id="UP000237631"/>
    </source>
</evidence>
<sequence length="212" mass="23830">MADQDDSKCRDQLMEEKKMWENKIATIRGQIKEADDKSIQIEKEIQEKIEQELPNGEELRYHGATVDTLEEKFGQQLVKVQEVLTNWLPRYFRGLEDSADAISKDLITAERETATLNSQYPRATALIEKTQAFVKTDTGRVVETRRKIKASLAKLKRATDSDAIKKASSGTGLPPTEPTAEDTRGASASTMKASPTNEQHHASAKQPDITWR</sequence>
<name>A0A2S6C046_9PEZI</name>
<proteinExistence type="predicted"/>
<accession>A0A2S6C046</accession>
<dbReference type="Proteomes" id="UP000237631">
    <property type="component" value="Unassembled WGS sequence"/>
</dbReference>
<feature type="compositionally biased region" description="Polar residues" evidence="2">
    <location>
        <begin position="186"/>
        <end position="197"/>
    </location>
</feature>
<gene>
    <name evidence="3" type="ORF">CBER1_11457</name>
</gene>
<evidence type="ECO:0000256" key="1">
    <source>
        <dbReference type="SAM" id="Coils"/>
    </source>
</evidence>
<feature type="region of interest" description="Disordered" evidence="2">
    <location>
        <begin position="159"/>
        <end position="212"/>
    </location>
</feature>
<dbReference type="EMBL" id="PNEN01001603">
    <property type="protein sequence ID" value="PPJ53103.1"/>
    <property type="molecule type" value="Genomic_DNA"/>
</dbReference>
<evidence type="ECO:0000256" key="2">
    <source>
        <dbReference type="SAM" id="MobiDB-lite"/>
    </source>
</evidence>
<keyword evidence="4" id="KW-1185">Reference proteome</keyword>
<feature type="coiled-coil region" evidence="1">
    <location>
        <begin position="10"/>
        <end position="51"/>
    </location>
</feature>
<protein>
    <submittedName>
        <fullName evidence="3">Uncharacterized protein</fullName>
    </submittedName>
</protein>
<evidence type="ECO:0000313" key="3">
    <source>
        <dbReference type="EMBL" id="PPJ53103.1"/>
    </source>
</evidence>
<reference evidence="4" key="1">
    <citation type="journal article" date="2017" name="bioRxiv">
        <title>Conservation of a gene cluster reveals novel cercosporin biosynthetic mechanisms and extends production to the genus Colletotrichum.</title>
        <authorList>
            <person name="de Jonge R."/>
            <person name="Ebert M.K."/>
            <person name="Huitt-Roehl C.R."/>
            <person name="Pal P."/>
            <person name="Suttle J.C."/>
            <person name="Spanner R.E."/>
            <person name="Neubauer J.D."/>
            <person name="Jurick W.M.II."/>
            <person name="Stott K.A."/>
            <person name="Secor G.A."/>
            <person name="Thomma B.P.H.J."/>
            <person name="Van de Peer Y."/>
            <person name="Townsend C.A."/>
            <person name="Bolton M.D."/>
        </authorList>
    </citation>
    <scope>NUCLEOTIDE SEQUENCE [LARGE SCALE GENOMIC DNA]</scope>
    <source>
        <strain evidence="4">CBS538.71</strain>
    </source>
</reference>
<dbReference type="AlphaFoldDB" id="A0A2S6C046"/>
<organism evidence="3 4">
    <name type="scientific">Cercospora berteroae</name>
    <dbReference type="NCBI Taxonomy" id="357750"/>
    <lineage>
        <taxon>Eukaryota</taxon>
        <taxon>Fungi</taxon>
        <taxon>Dikarya</taxon>
        <taxon>Ascomycota</taxon>
        <taxon>Pezizomycotina</taxon>
        <taxon>Dothideomycetes</taxon>
        <taxon>Dothideomycetidae</taxon>
        <taxon>Mycosphaerellales</taxon>
        <taxon>Mycosphaerellaceae</taxon>
        <taxon>Cercospora</taxon>
    </lineage>
</organism>
<dbReference type="OrthoDB" id="10372714at2759"/>
<keyword evidence="1" id="KW-0175">Coiled coil</keyword>
<comment type="caution">
    <text evidence="3">The sequence shown here is derived from an EMBL/GenBank/DDBJ whole genome shotgun (WGS) entry which is preliminary data.</text>
</comment>